<evidence type="ECO:0000313" key="1">
    <source>
        <dbReference type="EMBL" id="TXC92710.1"/>
    </source>
</evidence>
<proteinExistence type="predicted"/>
<protein>
    <recommendedName>
        <fullName evidence="3">DUF3221 domain-containing protein</fullName>
    </recommendedName>
</protein>
<dbReference type="RefSeq" id="WP_158638473.1">
    <property type="nucleotide sequence ID" value="NZ_VOQF01000001.1"/>
</dbReference>
<dbReference type="EMBL" id="VOQF01000001">
    <property type="protein sequence ID" value="TXC92710.1"/>
    <property type="molecule type" value="Genomic_DNA"/>
</dbReference>
<sequence>MKKRMGIIRYPNLFLMVVFILLITGCSSVTTENPTEKEILNDNSDADIIRYDGLIYSRNSNIENDYSNGEKIGEIKKQTINTLWFGNLYASKLTRGTEVYSTYEEYKSGEAPFVILAEVKG</sequence>
<evidence type="ECO:0000313" key="2">
    <source>
        <dbReference type="Proteomes" id="UP000321363"/>
    </source>
</evidence>
<dbReference type="OrthoDB" id="2736188at2"/>
<evidence type="ECO:0008006" key="3">
    <source>
        <dbReference type="Google" id="ProtNLM"/>
    </source>
</evidence>
<dbReference type="PROSITE" id="PS51257">
    <property type="entry name" value="PROKAR_LIPOPROTEIN"/>
    <property type="match status" value="1"/>
</dbReference>
<reference evidence="1 2" key="1">
    <citation type="journal article" date="2005" name="Int. J. Syst. Evol. Microbiol.">
        <title>Bacillus litoralis sp. nov., isolated from a tidal flat of the Yellow Sea in Korea.</title>
        <authorList>
            <person name="Yoon J.H."/>
            <person name="Oh T.K."/>
        </authorList>
    </citation>
    <scope>NUCLEOTIDE SEQUENCE [LARGE SCALE GENOMIC DNA]</scope>
    <source>
        <strain evidence="1 2">SW-211</strain>
    </source>
</reference>
<accession>A0A5C6W8C6</accession>
<dbReference type="AlphaFoldDB" id="A0A5C6W8C6"/>
<name>A0A5C6W8C6_9BACI</name>
<gene>
    <name evidence="1" type="ORF">FS935_00420</name>
</gene>
<organism evidence="1 2">
    <name type="scientific">Metabacillus litoralis</name>
    <dbReference type="NCBI Taxonomy" id="152268"/>
    <lineage>
        <taxon>Bacteria</taxon>
        <taxon>Bacillati</taxon>
        <taxon>Bacillota</taxon>
        <taxon>Bacilli</taxon>
        <taxon>Bacillales</taxon>
        <taxon>Bacillaceae</taxon>
        <taxon>Metabacillus</taxon>
    </lineage>
</organism>
<comment type="caution">
    <text evidence="1">The sequence shown here is derived from an EMBL/GenBank/DDBJ whole genome shotgun (WGS) entry which is preliminary data.</text>
</comment>
<keyword evidence="2" id="KW-1185">Reference proteome</keyword>
<dbReference type="Proteomes" id="UP000321363">
    <property type="component" value="Unassembled WGS sequence"/>
</dbReference>